<evidence type="ECO:0000256" key="2">
    <source>
        <dbReference type="ARBA" id="ARBA00022525"/>
    </source>
</evidence>
<dbReference type="OrthoDB" id="6339100at2759"/>
<dbReference type="PROSITE" id="PS51257">
    <property type="entry name" value="PROKAR_LIPOPROTEIN"/>
    <property type="match status" value="1"/>
</dbReference>
<sequence>MSTKMKQRIATYTLVHSAGIACIDLEKRRGKDTEKTTKKLTQKQKYFLIHKRRKRKMYEQLLDFLVFHFKPLCEDERMGRDLSGTIPSFLIILALSTCCFTTAPPDLQARVEQLEKYYVEIKEHLEAKIIDLETKVVRLEAKVEKQDSLLAVLKKGHKPLKENVDINQHRRQNATLRTCHEIHVANPSYPSGMYWIDPDGQGIGDPPIHVYCEMEAEQSDVKGTTSILHDSESQMDIGNCTEPGCYSRPIKYYASDRQIEALIQLSTYCHQNIMYHCRKTPLNFDGIAYAWWNDKDGERHEFSNRSTTCDQLAYTEGYDLQYVVDNVSLPITRIHFSNPFKGFGQHQVSRLRCRGKAKTEAMPRSCEDLWRMGHNLNGIYSVKGAKQMETVFCQFDKRPNEQDFQKRIGYQDIKTRPVYFSVQKLEEFSEVLTPIPFDRDLVNIGGAMDSHSGVFTAPFKGTYFFSFAGLAVFKGKGNVFAFLCSSGVELKRIPQFNVNYSGLIYLSPITIQSPLRLQAGDKVWINFIFRNAVLFGGEGTIFSGWLLEEEI</sequence>
<dbReference type="InterPro" id="IPR036056">
    <property type="entry name" value="Fibrinogen-like_C"/>
</dbReference>
<dbReference type="STRING" id="35525.A0A164UN32"/>
<dbReference type="Proteomes" id="UP000076858">
    <property type="component" value="Unassembled WGS sequence"/>
</dbReference>
<dbReference type="GO" id="GO:0005581">
    <property type="term" value="C:collagen trimer"/>
    <property type="evidence" value="ECO:0007669"/>
    <property type="project" value="UniProtKB-KW"/>
</dbReference>
<protein>
    <recommendedName>
        <fullName evidence="6">C1q domain-containing protein</fullName>
    </recommendedName>
</protein>
<dbReference type="InterPro" id="IPR050822">
    <property type="entry name" value="Cerebellin_Synaptic_Org"/>
</dbReference>
<dbReference type="InterPro" id="IPR000885">
    <property type="entry name" value="Fib_collagen_C"/>
</dbReference>
<dbReference type="SMART" id="SM00038">
    <property type="entry name" value="COLFI"/>
    <property type="match status" value="1"/>
</dbReference>
<evidence type="ECO:0000256" key="4">
    <source>
        <dbReference type="ARBA" id="ARBA00023119"/>
    </source>
</evidence>
<dbReference type="SMART" id="SM00110">
    <property type="entry name" value="C1Q"/>
    <property type="match status" value="1"/>
</dbReference>
<evidence type="ECO:0000259" key="6">
    <source>
        <dbReference type="PROSITE" id="PS50871"/>
    </source>
</evidence>
<organism evidence="7 8">
    <name type="scientific">Daphnia magna</name>
    <dbReference type="NCBI Taxonomy" id="35525"/>
    <lineage>
        <taxon>Eukaryota</taxon>
        <taxon>Metazoa</taxon>
        <taxon>Ecdysozoa</taxon>
        <taxon>Arthropoda</taxon>
        <taxon>Crustacea</taxon>
        <taxon>Branchiopoda</taxon>
        <taxon>Diplostraca</taxon>
        <taxon>Cladocera</taxon>
        <taxon>Anomopoda</taxon>
        <taxon>Daphniidae</taxon>
        <taxon>Daphnia</taxon>
    </lineage>
</organism>
<dbReference type="Pfam" id="PF00386">
    <property type="entry name" value="C1q"/>
    <property type="match status" value="1"/>
</dbReference>
<proteinExistence type="predicted"/>
<keyword evidence="2" id="KW-0964">Secreted</keyword>
<evidence type="ECO:0000256" key="1">
    <source>
        <dbReference type="ARBA" id="ARBA00004613"/>
    </source>
</evidence>
<dbReference type="PROSITE" id="PS50871">
    <property type="entry name" value="C1Q"/>
    <property type="match status" value="1"/>
</dbReference>
<accession>A0A164UN32</accession>
<keyword evidence="4" id="KW-0176">Collagen</keyword>
<dbReference type="InterPro" id="IPR001073">
    <property type="entry name" value="C1q_dom"/>
</dbReference>
<name>A0A164UN32_9CRUS</name>
<evidence type="ECO:0000313" key="7">
    <source>
        <dbReference type="EMBL" id="KZS11517.1"/>
    </source>
</evidence>
<dbReference type="Gene3D" id="2.60.120.40">
    <property type="match status" value="1"/>
</dbReference>
<evidence type="ECO:0000256" key="3">
    <source>
        <dbReference type="ARBA" id="ARBA00022729"/>
    </source>
</evidence>
<dbReference type="SUPFAM" id="SSF49842">
    <property type="entry name" value="TNF-like"/>
    <property type="match status" value="1"/>
</dbReference>
<keyword evidence="5" id="KW-0175">Coiled coil</keyword>
<dbReference type="Gene3D" id="2.60.120.1000">
    <property type="match status" value="1"/>
</dbReference>
<feature type="domain" description="C1q" evidence="6">
    <location>
        <begin position="413"/>
        <end position="551"/>
    </location>
</feature>
<dbReference type="PANTHER" id="PTHR22923">
    <property type="entry name" value="CEREBELLIN-RELATED"/>
    <property type="match status" value="1"/>
</dbReference>
<dbReference type="InterPro" id="IPR008983">
    <property type="entry name" value="Tumour_necrosis_fac-like_dom"/>
</dbReference>
<keyword evidence="3" id="KW-0732">Signal</keyword>
<gene>
    <name evidence="7" type="ORF">APZ42_024304</name>
</gene>
<dbReference type="AlphaFoldDB" id="A0A164UN32"/>
<dbReference type="SUPFAM" id="SSF56496">
    <property type="entry name" value="Fibrinogen C-terminal domain-like"/>
    <property type="match status" value="1"/>
</dbReference>
<dbReference type="PANTHER" id="PTHR22923:SF62">
    <property type="entry name" value="CVP18"/>
    <property type="match status" value="1"/>
</dbReference>
<reference evidence="7 8" key="1">
    <citation type="submission" date="2016-03" db="EMBL/GenBank/DDBJ databases">
        <title>EvidentialGene: Evidence-directed Construction of Genes on Genomes.</title>
        <authorList>
            <person name="Gilbert D.G."/>
            <person name="Choi J.-H."/>
            <person name="Mockaitis K."/>
            <person name="Colbourne J."/>
            <person name="Pfrender M."/>
        </authorList>
    </citation>
    <scope>NUCLEOTIDE SEQUENCE [LARGE SCALE GENOMIC DNA]</scope>
    <source>
        <strain evidence="7 8">Xinb3</strain>
        <tissue evidence="7">Complete organism</tissue>
    </source>
</reference>
<dbReference type="EMBL" id="LRGB01001581">
    <property type="protein sequence ID" value="KZS11517.1"/>
    <property type="molecule type" value="Genomic_DNA"/>
</dbReference>
<comment type="caution">
    <text evidence="7">The sequence shown here is derived from an EMBL/GenBank/DDBJ whole genome shotgun (WGS) entry which is preliminary data.</text>
</comment>
<dbReference type="GO" id="GO:0005615">
    <property type="term" value="C:extracellular space"/>
    <property type="evidence" value="ECO:0007669"/>
    <property type="project" value="TreeGrafter"/>
</dbReference>
<dbReference type="Pfam" id="PF01410">
    <property type="entry name" value="COLFI"/>
    <property type="match status" value="1"/>
</dbReference>
<keyword evidence="8" id="KW-1185">Reference proteome</keyword>
<comment type="subcellular location">
    <subcellularLocation>
        <location evidence="1">Secreted</location>
    </subcellularLocation>
</comment>
<dbReference type="GO" id="GO:0005201">
    <property type="term" value="F:extracellular matrix structural constituent"/>
    <property type="evidence" value="ECO:0007669"/>
    <property type="project" value="InterPro"/>
</dbReference>
<feature type="coiled-coil region" evidence="5">
    <location>
        <begin position="122"/>
        <end position="149"/>
    </location>
</feature>
<dbReference type="NCBIfam" id="NF040941">
    <property type="entry name" value="GGGWT_bact"/>
    <property type="match status" value="1"/>
</dbReference>
<evidence type="ECO:0000313" key="8">
    <source>
        <dbReference type="Proteomes" id="UP000076858"/>
    </source>
</evidence>
<evidence type="ECO:0000256" key="5">
    <source>
        <dbReference type="SAM" id="Coils"/>
    </source>
</evidence>